<accession>A0AAW1HUU4</accession>
<sequence length="86" mass="9812">MAPALRSSSKDLINSLKSSEFSDIIENIVKKQETIDGLKREISVLKQNNIDLSNMLNRLCDETVNEEPKKQIEETELIPQKESCIH</sequence>
<feature type="coiled-coil region" evidence="1">
    <location>
        <begin position="28"/>
        <end position="55"/>
    </location>
</feature>
<comment type="caution">
    <text evidence="2">The sequence shown here is derived from an EMBL/GenBank/DDBJ whole genome shotgun (WGS) entry which is preliminary data.</text>
</comment>
<evidence type="ECO:0000313" key="2">
    <source>
        <dbReference type="EMBL" id="KAK9680359.1"/>
    </source>
</evidence>
<proteinExistence type="predicted"/>
<protein>
    <submittedName>
        <fullName evidence="2">Uncharacterized protein</fullName>
    </submittedName>
</protein>
<gene>
    <name evidence="2" type="ORF">QE152_g39152</name>
</gene>
<evidence type="ECO:0000256" key="1">
    <source>
        <dbReference type="SAM" id="Coils"/>
    </source>
</evidence>
<dbReference type="EMBL" id="JASPKY010000910">
    <property type="protein sequence ID" value="KAK9680359.1"/>
    <property type="molecule type" value="Genomic_DNA"/>
</dbReference>
<dbReference type="Proteomes" id="UP001458880">
    <property type="component" value="Unassembled WGS sequence"/>
</dbReference>
<organism evidence="2 3">
    <name type="scientific">Popillia japonica</name>
    <name type="common">Japanese beetle</name>
    <dbReference type="NCBI Taxonomy" id="7064"/>
    <lineage>
        <taxon>Eukaryota</taxon>
        <taxon>Metazoa</taxon>
        <taxon>Ecdysozoa</taxon>
        <taxon>Arthropoda</taxon>
        <taxon>Hexapoda</taxon>
        <taxon>Insecta</taxon>
        <taxon>Pterygota</taxon>
        <taxon>Neoptera</taxon>
        <taxon>Endopterygota</taxon>
        <taxon>Coleoptera</taxon>
        <taxon>Polyphaga</taxon>
        <taxon>Scarabaeiformia</taxon>
        <taxon>Scarabaeidae</taxon>
        <taxon>Rutelinae</taxon>
        <taxon>Popillia</taxon>
    </lineage>
</organism>
<reference evidence="2 3" key="1">
    <citation type="journal article" date="2024" name="BMC Genomics">
        <title>De novo assembly and annotation of Popillia japonica's genome with initial clues to its potential as an invasive pest.</title>
        <authorList>
            <person name="Cucini C."/>
            <person name="Boschi S."/>
            <person name="Funari R."/>
            <person name="Cardaioli E."/>
            <person name="Iannotti N."/>
            <person name="Marturano G."/>
            <person name="Paoli F."/>
            <person name="Bruttini M."/>
            <person name="Carapelli A."/>
            <person name="Frati F."/>
            <person name="Nardi F."/>
        </authorList>
    </citation>
    <scope>NUCLEOTIDE SEQUENCE [LARGE SCALE GENOMIC DNA]</scope>
    <source>
        <strain evidence="2">DMR45628</strain>
    </source>
</reference>
<evidence type="ECO:0000313" key="3">
    <source>
        <dbReference type="Proteomes" id="UP001458880"/>
    </source>
</evidence>
<name>A0AAW1HUU4_POPJA</name>
<keyword evidence="1" id="KW-0175">Coiled coil</keyword>
<dbReference type="AlphaFoldDB" id="A0AAW1HUU4"/>
<keyword evidence="3" id="KW-1185">Reference proteome</keyword>